<sequence length="271" mass="30591">MMGIFLHFLSVFLAVLTILVLIQAQQDDQSGFVSLDCGLPEHSNYSALKTGINYTSDAKFIDTGVRNGTPFISAIELRPLNNQAYIPYSAKSVLSSFFRFDIGSITNLEYRYKDDAYDRIWFPYQWNEMKQLSTSINNDDLVQNEYEPPAIVLSTAVTPVNVSAPLQLEWVADNLDEQFFAYFHFNEVEKLAENETRAFNVTVNGNSLYGGLVVPAYRVVNTLYSITPLTGAKRYAISLSKTENSTHPPILNAIEVYKVKDFSQSETKQDD</sequence>
<keyword evidence="5" id="KW-0472">Membrane</keyword>
<dbReference type="InterPro" id="IPR024788">
    <property type="entry name" value="Malectin-like_Carb-bd_dom"/>
</dbReference>
<feature type="signal peptide" evidence="6">
    <location>
        <begin position="1"/>
        <end position="24"/>
    </location>
</feature>
<evidence type="ECO:0000256" key="6">
    <source>
        <dbReference type="SAM" id="SignalP"/>
    </source>
</evidence>
<dbReference type="PANTHER" id="PTHR45631:SF202">
    <property type="entry name" value="SENESCENCE-INDUCED RECEPTOR-LIKE SERINE_THREONINE-PROTEIN KINASE"/>
    <property type="match status" value="1"/>
</dbReference>
<feature type="non-terminal residue" evidence="8">
    <location>
        <position position="271"/>
    </location>
</feature>
<protein>
    <submittedName>
        <fullName evidence="8">Receptor-like protein kinase</fullName>
    </submittedName>
</protein>
<dbReference type="AlphaFoldDB" id="A0A2K3LQE7"/>
<evidence type="ECO:0000259" key="7">
    <source>
        <dbReference type="Pfam" id="PF12819"/>
    </source>
</evidence>
<comment type="caution">
    <text evidence="8">The sequence shown here is derived from an EMBL/GenBank/DDBJ whole genome shotgun (WGS) entry which is preliminary data.</text>
</comment>
<keyword evidence="4" id="KW-1133">Transmembrane helix</keyword>
<name>A0A2K3LQE7_TRIPR</name>
<keyword evidence="8" id="KW-0418">Kinase</keyword>
<dbReference type="STRING" id="57577.A0A2K3LQE7"/>
<dbReference type="GO" id="GO:0016020">
    <property type="term" value="C:membrane"/>
    <property type="evidence" value="ECO:0007669"/>
    <property type="project" value="UniProtKB-SubCell"/>
</dbReference>
<proteinExistence type="predicted"/>
<keyword evidence="2" id="KW-0812">Transmembrane</keyword>
<reference evidence="8 9" key="2">
    <citation type="journal article" date="2017" name="Front. Plant Sci.">
        <title>Gene Classification and Mining of Molecular Markers Useful in Red Clover (Trifolium pratense) Breeding.</title>
        <authorList>
            <person name="Istvanek J."/>
            <person name="Dluhosova J."/>
            <person name="Dluhos P."/>
            <person name="Patkova L."/>
            <person name="Nedelnik J."/>
            <person name="Repkova J."/>
        </authorList>
    </citation>
    <scope>NUCLEOTIDE SEQUENCE [LARGE SCALE GENOMIC DNA]</scope>
    <source>
        <strain evidence="9">cv. Tatra</strain>
        <tissue evidence="8">Young leaves</tissue>
    </source>
</reference>
<feature type="chain" id="PRO_5014477115" evidence="6">
    <location>
        <begin position="25"/>
        <end position="271"/>
    </location>
</feature>
<evidence type="ECO:0000256" key="3">
    <source>
        <dbReference type="ARBA" id="ARBA00022729"/>
    </source>
</evidence>
<dbReference type="Pfam" id="PF12819">
    <property type="entry name" value="Malectin_like"/>
    <property type="match status" value="2"/>
</dbReference>
<keyword evidence="8" id="KW-0675">Receptor</keyword>
<evidence type="ECO:0000256" key="4">
    <source>
        <dbReference type="ARBA" id="ARBA00022989"/>
    </source>
</evidence>
<comment type="subcellular location">
    <subcellularLocation>
        <location evidence="1">Membrane</location>
        <topology evidence="1">Single-pass membrane protein</topology>
    </subcellularLocation>
</comment>
<evidence type="ECO:0000313" key="9">
    <source>
        <dbReference type="Proteomes" id="UP000236291"/>
    </source>
</evidence>
<feature type="domain" description="Malectin-like" evidence="7">
    <location>
        <begin position="67"/>
        <end position="259"/>
    </location>
</feature>
<evidence type="ECO:0000256" key="5">
    <source>
        <dbReference type="ARBA" id="ARBA00023136"/>
    </source>
</evidence>
<feature type="domain" description="Malectin-like" evidence="7">
    <location>
        <begin position="35"/>
        <end position="66"/>
    </location>
</feature>
<gene>
    <name evidence="8" type="ORF">L195_g036750</name>
</gene>
<keyword evidence="3 6" id="KW-0732">Signal</keyword>
<dbReference type="PANTHER" id="PTHR45631">
    <property type="entry name" value="OS07G0107800 PROTEIN-RELATED"/>
    <property type="match status" value="1"/>
</dbReference>
<evidence type="ECO:0000256" key="2">
    <source>
        <dbReference type="ARBA" id="ARBA00022692"/>
    </source>
</evidence>
<keyword evidence="8" id="KW-0808">Transferase</keyword>
<dbReference type="GO" id="GO:0016301">
    <property type="term" value="F:kinase activity"/>
    <property type="evidence" value="ECO:0007669"/>
    <property type="project" value="UniProtKB-KW"/>
</dbReference>
<reference evidence="8 9" key="1">
    <citation type="journal article" date="2014" name="Am. J. Bot.">
        <title>Genome assembly and annotation for red clover (Trifolium pratense; Fabaceae).</title>
        <authorList>
            <person name="Istvanek J."/>
            <person name="Jaros M."/>
            <person name="Krenek A."/>
            <person name="Repkova J."/>
        </authorList>
    </citation>
    <scope>NUCLEOTIDE SEQUENCE [LARGE SCALE GENOMIC DNA]</scope>
    <source>
        <strain evidence="9">cv. Tatra</strain>
        <tissue evidence="8">Young leaves</tissue>
    </source>
</reference>
<accession>A0A2K3LQE7</accession>
<dbReference type="Proteomes" id="UP000236291">
    <property type="component" value="Unassembled WGS sequence"/>
</dbReference>
<dbReference type="EMBL" id="ASHM01038551">
    <property type="protein sequence ID" value="PNX80739.1"/>
    <property type="molecule type" value="Genomic_DNA"/>
</dbReference>
<evidence type="ECO:0000313" key="8">
    <source>
        <dbReference type="EMBL" id="PNX80739.1"/>
    </source>
</evidence>
<organism evidence="8 9">
    <name type="scientific">Trifolium pratense</name>
    <name type="common">Red clover</name>
    <dbReference type="NCBI Taxonomy" id="57577"/>
    <lineage>
        <taxon>Eukaryota</taxon>
        <taxon>Viridiplantae</taxon>
        <taxon>Streptophyta</taxon>
        <taxon>Embryophyta</taxon>
        <taxon>Tracheophyta</taxon>
        <taxon>Spermatophyta</taxon>
        <taxon>Magnoliopsida</taxon>
        <taxon>eudicotyledons</taxon>
        <taxon>Gunneridae</taxon>
        <taxon>Pentapetalae</taxon>
        <taxon>rosids</taxon>
        <taxon>fabids</taxon>
        <taxon>Fabales</taxon>
        <taxon>Fabaceae</taxon>
        <taxon>Papilionoideae</taxon>
        <taxon>50 kb inversion clade</taxon>
        <taxon>NPAAA clade</taxon>
        <taxon>Hologalegina</taxon>
        <taxon>IRL clade</taxon>
        <taxon>Trifolieae</taxon>
        <taxon>Trifolium</taxon>
    </lineage>
</organism>
<evidence type="ECO:0000256" key="1">
    <source>
        <dbReference type="ARBA" id="ARBA00004167"/>
    </source>
</evidence>